<comment type="caution">
    <text evidence="3">The sequence shown here is derived from an EMBL/GenBank/DDBJ whole genome shotgun (WGS) entry which is preliminary data.</text>
</comment>
<sequence>MLSLTTTSMIKMVMASALGLFSLLAIKAQEEGFKEVQLTHTSSDNRYASYNKNGTKILFESNRDGKWQIYTMDINGEHQRKLFRSASNDRRPSWHPYRDMVIFDSDKDGGTELFTYSFETNSVNKIKVPLNGDKTFARFAPNGVEIVFCHKKNEEVTDLYICSLKGKRLRKIVSNKHINLYPHFSPRGDNVLYFSNRNTQGESNIIYSYNIITEDRDRYTYFKDHSEYPNWSNVRGKQIVYSAQVGDDMKQPEIYTMRNDGRYKTRITFNDTEDILPSWSPNDINLLITGYRNGHYQICKILLKEPLDPNNKYKVGE</sequence>
<protein>
    <submittedName>
        <fullName evidence="3">TolB protein</fullName>
    </submittedName>
</protein>
<name>A0A3D9H740_9FLAO</name>
<dbReference type="RefSeq" id="WP_116525053.1">
    <property type="nucleotide sequence ID" value="NZ_QRDX01000009.1"/>
</dbReference>
<organism evidence="3 4">
    <name type="scientific">Seonamhaeicola aphaedonensis</name>
    <dbReference type="NCBI Taxonomy" id="1461338"/>
    <lineage>
        <taxon>Bacteria</taxon>
        <taxon>Pseudomonadati</taxon>
        <taxon>Bacteroidota</taxon>
        <taxon>Flavobacteriia</taxon>
        <taxon>Flavobacteriales</taxon>
        <taxon>Flavobacteriaceae</taxon>
    </lineage>
</organism>
<dbReference type="SUPFAM" id="SSF69322">
    <property type="entry name" value="Tricorn protease domain 2"/>
    <property type="match status" value="1"/>
</dbReference>
<dbReference type="InterPro" id="IPR011042">
    <property type="entry name" value="6-blade_b-propeller_TolB-like"/>
</dbReference>
<comment type="similarity">
    <text evidence="1">Belongs to the TolB family.</text>
</comment>
<accession>A0A3D9H740</accession>
<dbReference type="PANTHER" id="PTHR36842">
    <property type="entry name" value="PROTEIN TOLB HOMOLOG"/>
    <property type="match status" value="1"/>
</dbReference>
<dbReference type="InterPro" id="IPR011659">
    <property type="entry name" value="WD40"/>
</dbReference>
<proteinExistence type="inferred from homology"/>
<keyword evidence="2" id="KW-0732">Signal</keyword>
<keyword evidence="4" id="KW-1185">Reference proteome</keyword>
<feature type="signal peptide" evidence="2">
    <location>
        <begin position="1"/>
        <end position="27"/>
    </location>
</feature>
<dbReference type="Proteomes" id="UP000256629">
    <property type="component" value="Unassembled WGS sequence"/>
</dbReference>
<reference evidence="3 4" key="1">
    <citation type="submission" date="2018-07" db="EMBL/GenBank/DDBJ databases">
        <title>Genomic Encyclopedia of Type Strains, Phase III (KMG-III): the genomes of soil and plant-associated and newly described type strains.</title>
        <authorList>
            <person name="Whitman W."/>
        </authorList>
    </citation>
    <scope>NUCLEOTIDE SEQUENCE [LARGE SCALE GENOMIC DNA]</scope>
    <source>
        <strain evidence="3 4">CECT 8487</strain>
    </source>
</reference>
<dbReference type="AlphaFoldDB" id="A0A3D9H740"/>
<evidence type="ECO:0000256" key="1">
    <source>
        <dbReference type="ARBA" id="ARBA00009820"/>
    </source>
</evidence>
<dbReference type="OrthoDB" id="9815657at2"/>
<feature type="chain" id="PRO_5017570610" evidence="2">
    <location>
        <begin position="28"/>
        <end position="317"/>
    </location>
</feature>
<evidence type="ECO:0000313" key="4">
    <source>
        <dbReference type="Proteomes" id="UP000256629"/>
    </source>
</evidence>
<dbReference type="Pfam" id="PF07676">
    <property type="entry name" value="PD40"/>
    <property type="match status" value="2"/>
</dbReference>
<dbReference type="Gene3D" id="2.120.10.30">
    <property type="entry name" value="TolB, C-terminal domain"/>
    <property type="match status" value="2"/>
</dbReference>
<dbReference type="PANTHER" id="PTHR36842:SF1">
    <property type="entry name" value="PROTEIN TOLB"/>
    <property type="match status" value="1"/>
</dbReference>
<dbReference type="EMBL" id="QRDX01000009">
    <property type="protein sequence ID" value="RED44971.1"/>
    <property type="molecule type" value="Genomic_DNA"/>
</dbReference>
<evidence type="ECO:0000256" key="2">
    <source>
        <dbReference type="SAM" id="SignalP"/>
    </source>
</evidence>
<evidence type="ECO:0000313" key="3">
    <source>
        <dbReference type="EMBL" id="RED44971.1"/>
    </source>
</evidence>
<gene>
    <name evidence="3" type="ORF">DFQ02_10988</name>
</gene>